<organism evidence="2">
    <name type="scientific">Medioppia subpectinata</name>
    <dbReference type="NCBI Taxonomy" id="1979941"/>
    <lineage>
        <taxon>Eukaryota</taxon>
        <taxon>Metazoa</taxon>
        <taxon>Ecdysozoa</taxon>
        <taxon>Arthropoda</taxon>
        <taxon>Chelicerata</taxon>
        <taxon>Arachnida</taxon>
        <taxon>Acari</taxon>
        <taxon>Acariformes</taxon>
        <taxon>Sarcoptiformes</taxon>
        <taxon>Oribatida</taxon>
        <taxon>Brachypylina</taxon>
        <taxon>Oppioidea</taxon>
        <taxon>Oppiidae</taxon>
        <taxon>Medioppia</taxon>
    </lineage>
</organism>
<keyword evidence="3" id="KW-1185">Reference proteome</keyword>
<evidence type="ECO:0000256" key="1">
    <source>
        <dbReference type="SAM" id="MobiDB-lite"/>
    </source>
</evidence>
<feature type="region of interest" description="Disordered" evidence="1">
    <location>
        <begin position="121"/>
        <end position="157"/>
    </location>
</feature>
<evidence type="ECO:0000313" key="2">
    <source>
        <dbReference type="EMBL" id="CAD7623568.1"/>
    </source>
</evidence>
<dbReference type="OrthoDB" id="271725at2759"/>
<sequence length="157" mass="16727">MAYDSSTLSQNGVTTQLMPSAMTSYQRSYSTPVSAAYPTALQTSPWMHPQAATQYIVQPHAMAQMIPQGLDPNTLHFSTLMPQLTAQMSQIQLSGVSGASYVTGNPHAYGGQALYPQLIQTVPLGGGDDPSNPTHSVSSGSASGEDQHSFQMYNQSK</sequence>
<name>A0A7R9PWP3_9ACAR</name>
<dbReference type="AlphaFoldDB" id="A0A7R9PWP3"/>
<dbReference type="EMBL" id="OC856309">
    <property type="protein sequence ID" value="CAD7623568.1"/>
    <property type="molecule type" value="Genomic_DNA"/>
</dbReference>
<dbReference type="EMBL" id="CAJPIZ010001734">
    <property type="protein sequence ID" value="CAG2103998.1"/>
    <property type="molecule type" value="Genomic_DNA"/>
</dbReference>
<gene>
    <name evidence="2" type="ORF">OSB1V03_LOCUS4023</name>
</gene>
<feature type="compositionally biased region" description="Polar residues" evidence="1">
    <location>
        <begin position="131"/>
        <end position="157"/>
    </location>
</feature>
<dbReference type="Proteomes" id="UP000759131">
    <property type="component" value="Unassembled WGS sequence"/>
</dbReference>
<reference evidence="2" key="1">
    <citation type="submission" date="2020-11" db="EMBL/GenBank/DDBJ databases">
        <authorList>
            <person name="Tran Van P."/>
        </authorList>
    </citation>
    <scope>NUCLEOTIDE SEQUENCE</scope>
</reference>
<proteinExistence type="predicted"/>
<protein>
    <submittedName>
        <fullName evidence="2">Uncharacterized protein</fullName>
    </submittedName>
</protein>
<evidence type="ECO:0000313" key="3">
    <source>
        <dbReference type="Proteomes" id="UP000759131"/>
    </source>
</evidence>
<accession>A0A7R9PWP3</accession>